<evidence type="ECO:0000256" key="10">
    <source>
        <dbReference type="SAM" id="MobiDB-lite"/>
    </source>
</evidence>
<evidence type="ECO:0000256" key="2">
    <source>
        <dbReference type="ARBA" id="ARBA00001935"/>
    </source>
</evidence>
<reference evidence="12 13" key="1">
    <citation type="submission" date="2024-05" db="EMBL/GenBank/DDBJ databases">
        <title>A draft genome resource for the thread blight pathogen Marasmius tenuissimus strain MS-2.</title>
        <authorList>
            <person name="Yulfo-Soto G.E."/>
            <person name="Baruah I.K."/>
            <person name="Amoako-Attah I."/>
            <person name="Bukari Y."/>
            <person name="Meinhardt L.W."/>
            <person name="Bailey B.A."/>
            <person name="Cohen S.P."/>
        </authorList>
    </citation>
    <scope>NUCLEOTIDE SEQUENCE [LARGE SCALE GENOMIC DNA]</scope>
    <source>
        <strain evidence="12 13">MS-2</strain>
    </source>
</reference>
<dbReference type="InterPro" id="IPR011706">
    <property type="entry name" value="Cu-oxidase_C"/>
</dbReference>
<accession>A0ABR2ZEQ6</accession>
<dbReference type="EC" id="1.10.3.2" evidence="5"/>
<dbReference type="InterPro" id="IPR045087">
    <property type="entry name" value="Cu-oxidase_fam"/>
</dbReference>
<dbReference type="SUPFAM" id="SSF49503">
    <property type="entry name" value="Cupredoxins"/>
    <property type="match status" value="1"/>
</dbReference>
<dbReference type="EMBL" id="JBBXMP010000239">
    <property type="protein sequence ID" value="KAL0059253.1"/>
    <property type="molecule type" value="Genomic_DNA"/>
</dbReference>
<feature type="domain" description="Plastocyanin-like" evidence="11">
    <location>
        <begin position="80"/>
        <end position="195"/>
    </location>
</feature>
<dbReference type="InterPro" id="IPR008972">
    <property type="entry name" value="Cupredoxin"/>
</dbReference>
<dbReference type="CDD" id="cd13903">
    <property type="entry name" value="CuRO_3_Tv-LCC_like"/>
    <property type="match status" value="1"/>
</dbReference>
<evidence type="ECO:0000256" key="3">
    <source>
        <dbReference type="ARBA" id="ARBA00004613"/>
    </source>
</evidence>
<keyword evidence="9" id="KW-0186">Copper</keyword>
<evidence type="ECO:0000256" key="8">
    <source>
        <dbReference type="ARBA" id="ARBA00023002"/>
    </source>
</evidence>
<keyword evidence="13" id="KW-1185">Reference proteome</keyword>
<evidence type="ECO:0000256" key="6">
    <source>
        <dbReference type="ARBA" id="ARBA00022525"/>
    </source>
</evidence>
<feature type="region of interest" description="Disordered" evidence="10">
    <location>
        <begin position="33"/>
        <end position="52"/>
    </location>
</feature>
<evidence type="ECO:0000256" key="4">
    <source>
        <dbReference type="ARBA" id="ARBA00010609"/>
    </source>
</evidence>
<evidence type="ECO:0000256" key="1">
    <source>
        <dbReference type="ARBA" id="ARBA00000349"/>
    </source>
</evidence>
<keyword evidence="7" id="KW-0479">Metal-binding</keyword>
<proteinExistence type="inferred from homology"/>
<comment type="catalytic activity">
    <reaction evidence="1">
        <text>4 hydroquinone + O2 = 4 benzosemiquinone + 2 H2O</text>
        <dbReference type="Rhea" id="RHEA:11276"/>
        <dbReference type="ChEBI" id="CHEBI:15377"/>
        <dbReference type="ChEBI" id="CHEBI:15379"/>
        <dbReference type="ChEBI" id="CHEBI:17594"/>
        <dbReference type="ChEBI" id="CHEBI:17977"/>
        <dbReference type="EC" id="1.10.3.2"/>
    </reaction>
</comment>
<dbReference type="Pfam" id="PF07731">
    <property type="entry name" value="Cu-oxidase_2"/>
    <property type="match status" value="1"/>
</dbReference>
<keyword evidence="6" id="KW-0964">Secreted</keyword>
<dbReference type="PANTHER" id="PTHR11709:SF394">
    <property type="entry name" value="FI03373P-RELATED"/>
    <property type="match status" value="1"/>
</dbReference>
<keyword evidence="8" id="KW-0560">Oxidoreductase</keyword>
<protein>
    <recommendedName>
        <fullName evidence="5">laccase</fullName>
        <ecNumber evidence="5">1.10.3.2</ecNumber>
    </recommendedName>
</protein>
<evidence type="ECO:0000256" key="9">
    <source>
        <dbReference type="ARBA" id="ARBA00023008"/>
    </source>
</evidence>
<evidence type="ECO:0000256" key="7">
    <source>
        <dbReference type="ARBA" id="ARBA00022723"/>
    </source>
</evidence>
<evidence type="ECO:0000256" key="5">
    <source>
        <dbReference type="ARBA" id="ARBA00012297"/>
    </source>
</evidence>
<name>A0ABR2ZEQ6_9AGAR</name>
<dbReference type="Proteomes" id="UP001437256">
    <property type="component" value="Unassembled WGS sequence"/>
</dbReference>
<dbReference type="Gene3D" id="2.60.40.420">
    <property type="entry name" value="Cupredoxins - blue copper proteins"/>
    <property type="match status" value="2"/>
</dbReference>
<comment type="caution">
    <text evidence="12">The sequence shown here is derived from an EMBL/GenBank/DDBJ whole genome shotgun (WGS) entry which is preliminary data.</text>
</comment>
<gene>
    <name evidence="12" type="ORF">AAF712_014003</name>
</gene>
<evidence type="ECO:0000259" key="11">
    <source>
        <dbReference type="Pfam" id="PF07731"/>
    </source>
</evidence>
<sequence>MGFEDGTNLAILRYKDAPEVDPTTTSHEYVNPLKEQNLHPLEKPGAPGEPHEDGADVHLNMALGFDLNTKQFTLNGASFVAPSVPVLLQILSGAASAESLLPSGSVYSLPPNKTIQISMPAGKSAGSPHPMHLHGHVFDVVRSAGSSEFNFVDPVRRDVVNTGVDGDNVTIRFRTDNAGPWFLHCHIDRHMDGQVLLLQIWGCTVLNTFFRLPRTYSGMAVVFAEDVPGVASAKADVPESWDQLCPIHDALESSEGAAQQRKRAVHAHGHAKRFDSSRGFF</sequence>
<comment type="subcellular location">
    <subcellularLocation>
        <location evidence="3">Secreted</location>
    </subcellularLocation>
</comment>
<evidence type="ECO:0000313" key="12">
    <source>
        <dbReference type="EMBL" id="KAL0059253.1"/>
    </source>
</evidence>
<evidence type="ECO:0000313" key="13">
    <source>
        <dbReference type="Proteomes" id="UP001437256"/>
    </source>
</evidence>
<dbReference type="PANTHER" id="PTHR11709">
    <property type="entry name" value="MULTI-COPPER OXIDASE"/>
    <property type="match status" value="1"/>
</dbReference>
<comment type="cofactor">
    <cofactor evidence="2">
        <name>Cu cation</name>
        <dbReference type="ChEBI" id="CHEBI:23378"/>
    </cofactor>
</comment>
<organism evidence="12 13">
    <name type="scientific">Marasmius tenuissimus</name>
    <dbReference type="NCBI Taxonomy" id="585030"/>
    <lineage>
        <taxon>Eukaryota</taxon>
        <taxon>Fungi</taxon>
        <taxon>Dikarya</taxon>
        <taxon>Basidiomycota</taxon>
        <taxon>Agaricomycotina</taxon>
        <taxon>Agaricomycetes</taxon>
        <taxon>Agaricomycetidae</taxon>
        <taxon>Agaricales</taxon>
        <taxon>Marasmiineae</taxon>
        <taxon>Marasmiaceae</taxon>
        <taxon>Marasmius</taxon>
    </lineage>
</organism>
<comment type="similarity">
    <text evidence="4">Belongs to the multicopper oxidase family.</text>
</comment>